<dbReference type="RefSeq" id="WP_060917387.1">
    <property type="nucleotide sequence ID" value="NZ_KQ960021.1"/>
</dbReference>
<proteinExistence type="predicted"/>
<dbReference type="InterPro" id="IPR015991">
    <property type="entry name" value="TatD/YcfH-like"/>
</dbReference>
<keyword evidence="5" id="KW-1185">Reference proteome</keyword>
<dbReference type="OrthoDB" id="9810005at2"/>
<dbReference type="Proteomes" id="UP000070483">
    <property type="component" value="Unassembled WGS sequence"/>
</dbReference>
<dbReference type="PATRIC" id="fig|157687.3.peg.421"/>
<evidence type="ECO:0000313" key="5">
    <source>
        <dbReference type="Proteomes" id="UP000070483"/>
    </source>
</evidence>
<dbReference type="Gene3D" id="3.20.20.140">
    <property type="entry name" value="Metal-dependent hydrolases"/>
    <property type="match status" value="1"/>
</dbReference>
<keyword evidence="2 4" id="KW-0378">Hydrolase</keyword>
<dbReference type="InterPro" id="IPR032466">
    <property type="entry name" value="Metal_Hydrolase"/>
</dbReference>
<feature type="binding site" evidence="3">
    <location>
        <position position="10"/>
    </location>
    <ligand>
        <name>a divalent metal cation</name>
        <dbReference type="ChEBI" id="CHEBI:60240"/>
        <label>1</label>
    </ligand>
</feature>
<dbReference type="PANTHER" id="PTHR46124:SF2">
    <property type="entry name" value="D-AMINOACYL-TRNA DEACYLASE"/>
    <property type="match status" value="1"/>
</dbReference>
<evidence type="ECO:0000256" key="2">
    <source>
        <dbReference type="ARBA" id="ARBA00022801"/>
    </source>
</evidence>
<dbReference type="NCBIfam" id="TIGR00010">
    <property type="entry name" value="YchF/TatD family DNA exonuclease"/>
    <property type="match status" value="1"/>
</dbReference>
<dbReference type="InterPro" id="IPR018228">
    <property type="entry name" value="DNase_TatD-rel_CS"/>
</dbReference>
<feature type="binding site" evidence="3">
    <location>
        <position position="202"/>
    </location>
    <ligand>
        <name>a divalent metal cation</name>
        <dbReference type="ChEBI" id="CHEBI:60240"/>
        <label>1</label>
    </ligand>
</feature>
<feature type="binding site" evidence="3">
    <location>
        <position position="130"/>
    </location>
    <ligand>
        <name>a divalent metal cation</name>
        <dbReference type="ChEBI" id="CHEBI:60240"/>
        <label>2</label>
    </ligand>
</feature>
<dbReference type="PANTHER" id="PTHR46124">
    <property type="entry name" value="D-AMINOACYL-TRNA DEACYLASE"/>
    <property type="match status" value="1"/>
</dbReference>
<dbReference type="PIRSF" id="PIRSF005902">
    <property type="entry name" value="DNase_TatD"/>
    <property type="match status" value="1"/>
</dbReference>
<evidence type="ECO:0000313" key="4">
    <source>
        <dbReference type="EMBL" id="KXB69248.1"/>
    </source>
</evidence>
<comment type="caution">
    <text evidence="4">The sequence shown here is derived from an EMBL/GenBank/DDBJ whole genome shotgun (WGS) entry which is preliminary data.</text>
</comment>
<dbReference type="STRING" id="157687.HMPREF3180_00419"/>
<feature type="binding site" evidence="3">
    <location>
        <position position="94"/>
    </location>
    <ligand>
        <name>a divalent metal cation</name>
        <dbReference type="ChEBI" id="CHEBI:60240"/>
        <label>1</label>
    </ligand>
</feature>
<name>A0A134ANH7_9FUSO</name>
<feature type="binding site" evidence="3">
    <location>
        <position position="8"/>
    </location>
    <ligand>
        <name>a divalent metal cation</name>
        <dbReference type="ChEBI" id="CHEBI:60240"/>
        <label>1</label>
    </ligand>
</feature>
<dbReference type="GO" id="GO:0046872">
    <property type="term" value="F:metal ion binding"/>
    <property type="evidence" value="ECO:0007669"/>
    <property type="project" value="UniProtKB-KW"/>
</dbReference>
<gene>
    <name evidence="4" type="ORF">HMPREF3180_00419</name>
</gene>
<feature type="binding site" evidence="3">
    <location>
        <position position="153"/>
    </location>
    <ligand>
        <name>a divalent metal cation</name>
        <dbReference type="ChEBI" id="CHEBI:60240"/>
        <label>2</label>
    </ligand>
</feature>
<dbReference type="CDD" id="cd01310">
    <property type="entry name" value="TatD_DNAse"/>
    <property type="match status" value="1"/>
</dbReference>
<evidence type="ECO:0000256" key="3">
    <source>
        <dbReference type="PIRSR" id="PIRSR005902-1"/>
    </source>
</evidence>
<dbReference type="GO" id="GO:0005829">
    <property type="term" value="C:cytosol"/>
    <property type="evidence" value="ECO:0007669"/>
    <property type="project" value="TreeGrafter"/>
</dbReference>
<organism evidence="4 5">
    <name type="scientific">Leptotrichia wadei</name>
    <dbReference type="NCBI Taxonomy" id="157687"/>
    <lineage>
        <taxon>Bacteria</taxon>
        <taxon>Fusobacteriati</taxon>
        <taxon>Fusobacteriota</taxon>
        <taxon>Fusobacteriia</taxon>
        <taxon>Fusobacteriales</taxon>
        <taxon>Leptotrichiaceae</taxon>
        <taxon>Leptotrichia</taxon>
    </lineage>
</organism>
<accession>A0A134ANH7</accession>
<dbReference type="PROSITE" id="PS01091">
    <property type="entry name" value="TATD_3"/>
    <property type="match status" value="1"/>
</dbReference>
<dbReference type="Pfam" id="PF01026">
    <property type="entry name" value="TatD_DNase"/>
    <property type="match status" value="1"/>
</dbReference>
<protein>
    <submittedName>
        <fullName evidence="4">Hydrolase, TatD family</fullName>
    </submittedName>
</protein>
<dbReference type="AlphaFoldDB" id="A0A134ANH7"/>
<dbReference type="InterPro" id="IPR001130">
    <property type="entry name" value="TatD-like"/>
</dbReference>
<dbReference type="SUPFAM" id="SSF51556">
    <property type="entry name" value="Metallo-dependent hydrolases"/>
    <property type="match status" value="1"/>
</dbReference>
<dbReference type="GO" id="GO:0016788">
    <property type="term" value="F:hydrolase activity, acting on ester bonds"/>
    <property type="evidence" value="ECO:0007669"/>
    <property type="project" value="InterPro"/>
</dbReference>
<evidence type="ECO:0000256" key="1">
    <source>
        <dbReference type="ARBA" id="ARBA00022723"/>
    </source>
</evidence>
<reference evidence="5" key="1">
    <citation type="submission" date="2016-01" db="EMBL/GenBank/DDBJ databases">
        <authorList>
            <person name="Mitreva M."/>
            <person name="Pepin K.H."/>
            <person name="Mihindukulasuriya K.A."/>
            <person name="Fulton R."/>
            <person name="Fronick C."/>
            <person name="O'Laughlin M."/>
            <person name="Miner T."/>
            <person name="Herter B."/>
            <person name="Rosa B.A."/>
            <person name="Cordes M."/>
            <person name="Tomlinson C."/>
            <person name="Wollam A."/>
            <person name="Palsikar V.B."/>
            <person name="Mardis E.R."/>
            <person name="Wilson R.K."/>
        </authorList>
    </citation>
    <scope>NUCLEOTIDE SEQUENCE [LARGE SCALE GENOMIC DNA]</scope>
    <source>
        <strain evidence="5">KA00185</strain>
    </source>
</reference>
<dbReference type="FunFam" id="3.20.20.140:FF:000005">
    <property type="entry name" value="TatD family hydrolase"/>
    <property type="match status" value="1"/>
</dbReference>
<keyword evidence="1 3" id="KW-0479">Metal-binding</keyword>
<sequence>MAKIIDTHTHIYDEQFAEDFDEVVERIEEQLESAVVIGCDLETSLTSVALANKYPFIYAVIGVHPVDIKKYNDEVEKELEQLALNEEKVVAIGEIGLDYHWMEDPKDVQIAVFKKQMELAERVKKPVVIHTREALQDTINVLKEYPNVGGILHCYPGSLEAAKPLLDRYYIGIGGTLTFKNNKKTKELVRELPLEKIVLETDCPYLTPVPFRGKRNEPIYTKYVAEEIARIKEISVEEVIKVTTENAKRIYIMK</sequence>
<dbReference type="EMBL" id="LSDD01000029">
    <property type="protein sequence ID" value="KXB69248.1"/>
    <property type="molecule type" value="Genomic_DNA"/>
</dbReference>
<dbReference type="GO" id="GO:0004536">
    <property type="term" value="F:DNA nuclease activity"/>
    <property type="evidence" value="ECO:0007669"/>
    <property type="project" value="InterPro"/>
</dbReference>